<evidence type="ECO:0008006" key="3">
    <source>
        <dbReference type="Google" id="ProtNLM"/>
    </source>
</evidence>
<dbReference type="SUPFAM" id="SSF52172">
    <property type="entry name" value="CheY-like"/>
    <property type="match status" value="1"/>
</dbReference>
<proteinExistence type="predicted"/>
<dbReference type="AlphaFoldDB" id="A0A7D5DAJ2"/>
<keyword evidence="2" id="KW-1185">Reference proteome</keyword>
<protein>
    <recommendedName>
        <fullName evidence="3">Response regulator</fullName>
    </recommendedName>
</protein>
<dbReference type="Proteomes" id="UP000509568">
    <property type="component" value="Chromosome"/>
</dbReference>
<reference evidence="1 2" key="1">
    <citation type="submission" date="2020-06" db="EMBL/GenBank/DDBJ databases">
        <title>Pseudomonas eucalypticola sp. nov., an endophyte of Eucalyptus dunnii leaves with biocontrol ability of eucalyptus leaf blight.</title>
        <authorList>
            <person name="Liu Y."/>
            <person name="Song Z."/>
            <person name="Zeng H."/>
            <person name="Lu M."/>
            <person name="Wang X."/>
            <person name="Lian X."/>
            <person name="Zhang Q."/>
        </authorList>
    </citation>
    <scope>NUCLEOTIDE SEQUENCE [LARGE SCALE GENOMIC DNA]</scope>
    <source>
        <strain evidence="1 2">NP-1</strain>
    </source>
</reference>
<dbReference type="KEGG" id="pez:HWQ56_27540"/>
<dbReference type="EMBL" id="CP056030">
    <property type="protein sequence ID" value="QKZ07333.1"/>
    <property type="molecule type" value="Genomic_DNA"/>
</dbReference>
<accession>A0A7D5DAJ2</accession>
<evidence type="ECO:0000313" key="2">
    <source>
        <dbReference type="Proteomes" id="UP000509568"/>
    </source>
</evidence>
<evidence type="ECO:0000313" key="1">
    <source>
        <dbReference type="EMBL" id="QKZ07333.1"/>
    </source>
</evidence>
<dbReference type="InterPro" id="IPR011006">
    <property type="entry name" value="CheY-like_superfamily"/>
</dbReference>
<gene>
    <name evidence="1" type="ORF">HWQ56_27540</name>
</gene>
<dbReference type="RefSeq" id="WP_176572212.1">
    <property type="nucleotide sequence ID" value="NZ_CP056030.1"/>
</dbReference>
<organism evidence="1 2">
    <name type="scientific">Pseudomonas eucalypticola</name>
    <dbReference type="NCBI Taxonomy" id="2599595"/>
    <lineage>
        <taxon>Bacteria</taxon>
        <taxon>Pseudomonadati</taxon>
        <taxon>Pseudomonadota</taxon>
        <taxon>Gammaproteobacteria</taxon>
        <taxon>Pseudomonadales</taxon>
        <taxon>Pseudomonadaceae</taxon>
        <taxon>Pseudomonas</taxon>
    </lineage>
</organism>
<name>A0A7D5DAJ2_9PSED</name>
<sequence length="140" mass="15212">MIEPHAFQLFDTQTLLYDLGCHYLTPAMSQDEVTRVLRERQVPFDVAICSVGTFGMSDLDLAELVYAENKVRHLILLSDGQVPAPALLACQVQHPAQPLLGIVQKPLRANTLLALFRRVLGEGLSCAARTLQAAGASCPA</sequence>